<protein>
    <submittedName>
        <fullName evidence="4">Uncharacterized protein LOC114332065</fullName>
    </submittedName>
</protein>
<keyword evidence="1" id="KW-0472">Membrane</keyword>
<feature type="transmembrane region" description="Helical" evidence="1">
    <location>
        <begin position="160"/>
        <end position="181"/>
    </location>
</feature>
<keyword evidence="1" id="KW-1133">Transmembrane helix</keyword>
<dbReference type="GeneID" id="114332065"/>
<evidence type="ECO:0000313" key="4">
    <source>
        <dbReference type="RefSeq" id="XP_028137577.1"/>
    </source>
</evidence>
<reference evidence="4" key="1">
    <citation type="submission" date="2025-04" db="UniProtKB">
        <authorList>
            <consortium name="RefSeq"/>
        </authorList>
    </citation>
    <scope>IDENTIFICATION</scope>
    <source>
        <tissue evidence="4">Whole insect</tissue>
    </source>
</reference>
<keyword evidence="1" id="KW-0812">Transmembrane</keyword>
<organism evidence="4">
    <name type="scientific">Diabrotica virgifera virgifera</name>
    <name type="common">western corn rootworm</name>
    <dbReference type="NCBI Taxonomy" id="50390"/>
    <lineage>
        <taxon>Eukaryota</taxon>
        <taxon>Metazoa</taxon>
        <taxon>Ecdysozoa</taxon>
        <taxon>Arthropoda</taxon>
        <taxon>Hexapoda</taxon>
        <taxon>Insecta</taxon>
        <taxon>Pterygota</taxon>
        <taxon>Neoptera</taxon>
        <taxon>Endopterygota</taxon>
        <taxon>Coleoptera</taxon>
        <taxon>Polyphaga</taxon>
        <taxon>Cucujiformia</taxon>
        <taxon>Chrysomeloidea</taxon>
        <taxon>Chrysomelidae</taxon>
        <taxon>Galerucinae</taxon>
        <taxon>Diabroticina</taxon>
        <taxon>Diabroticites</taxon>
        <taxon>Diabrotica</taxon>
    </lineage>
</organism>
<evidence type="ECO:0000256" key="1">
    <source>
        <dbReference type="SAM" id="Phobius"/>
    </source>
</evidence>
<dbReference type="InParanoid" id="A0A6P7FS14"/>
<feature type="transmembrane region" description="Helical" evidence="1">
    <location>
        <begin position="20"/>
        <end position="40"/>
    </location>
</feature>
<dbReference type="KEGG" id="dvv:114332065"/>
<dbReference type="OrthoDB" id="6769893at2759"/>
<accession>A0A6P7FS14</accession>
<keyword evidence="3" id="KW-1185">Reference proteome</keyword>
<gene>
    <name evidence="4" type="primary">LOC114332065</name>
</gene>
<evidence type="ECO:0000313" key="3">
    <source>
        <dbReference type="Proteomes" id="UP001652700"/>
    </source>
</evidence>
<dbReference type="EnsemblMetazoa" id="XM_028281776.2">
    <property type="protein sequence ID" value="XP_028137577.1"/>
    <property type="gene ID" value="LOC114332065"/>
</dbReference>
<dbReference type="Proteomes" id="UP001652700">
    <property type="component" value="Unplaced"/>
</dbReference>
<evidence type="ECO:0000313" key="2">
    <source>
        <dbReference type="EnsemblMetazoa" id="XP_028137577.1"/>
    </source>
</evidence>
<sequence length="344" mass="38854">MSEQNNTTGNGLNNSQPNEFSVVLTIIKVVILAIFMLPLVEYSIRAKTSVISTETDQIQIETIDVSKEIEKVTDRILTENVEITKDVQVDNKQKDNKNSCNKSYTLVIFNEILTELIEENELCTPNDFYNSNKHKIPKSAVRNFRKETYQGKTEAKVPAIVNYAVGIVLMVSLGAAVLELYKAKRQPAKKDGKNSLSRKCSLADLTVMKHHRKEMVRRESIMEVPEEHIYSKLGKLPTPLHRQCSFPVTPSNIPAISSSNRGFSTGGRRFSMQATTKYVPVVDGRPAAVLEGRRHSIVSDGRNPMIMMESNRRISFDTRGMIINAVDDASDRRYHGHGRRVHRH</sequence>
<dbReference type="RefSeq" id="XP_028137577.1">
    <property type="nucleotide sequence ID" value="XM_028281776.1"/>
</dbReference>
<reference evidence="2" key="2">
    <citation type="submission" date="2025-05" db="UniProtKB">
        <authorList>
            <consortium name="EnsemblMetazoa"/>
        </authorList>
    </citation>
    <scope>IDENTIFICATION</scope>
</reference>
<proteinExistence type="predicted"/>
<dbReference type="AlphaFoldDB" id="A0A6P7FS14"/>
<name>A0A6P7FS14_DIAVI</name>